<evidence type="ECO:0000259" key="11">
    <source>
        <dbReference type="Pfam" id="PF00370"/>
    </source>
</evidence>
<dbReference type="Proteomes" id="UP000515823">
    <property type="component" value="Chromosome"/>
</dbReference>
<feature type="domain" description="Carbohydrate kinase FGGY C-terminal" evidence="12">
    <location>
        <begin position="259"/>
        <end position="441"/>
    </location>
</feature>
<name>A0A7G9G7P4_9FIRM</name>
<feature type="site" description="Important for activity" evidence="8">
    <location>
        <position position="8"/>
    </location>
</feature>
<evidence type="ECO:0000256" key="5">
    <source>
        <dbReference type="ARBA" id="ARBA00022777"/>
    </source>
</evidence>
<evidence type="ECO:0000256" key="3">
    <source>
        <dbReference type="ARBA" id="ARBA00022679"/>
    </source>
</evidence>
<protein>
    <recommendedName>
        <fullName evidence="8 10">Xylulose kinase</fullName>
        <shortName evidence="8 10">Xylulokinase</shortName>
        <ecNumber evidence="8 10">2.7.1.17</ecNumber>
    </recommendedName>
</protein>
<dbReference type="PIRSF" id="PIRSF000538">
    <property type="entry name" value="GlpK"/>
    <property type="match status" value="1"/>
</dbReference>
<evidence type="ECO:0000313" key="13">
    <source>
        <dbReference type="EMBL" id="QNM06826.1"/>
    </source>
</evidence>
<dbReference type="AlphaFoldDB" id="A0A7G9G7P4"/>
<dbReference type="HAMAP" id="MF_02220">
    <property type="entry name" value="XylB"/>
    <property type="match status" value="1"/>
</dbReference>
<feature type="active site" description="Proton acceptor" evidence="8">
    <location>
        <position position="240"/>
    </location>
</feature>
<dbReference type="GO" id="GO:0042732">
    <property type="term" value="P:D-xylose metabolic process"/>
    <property type="evidence" value="ECO:0007669"/>
    <property type="project" value="UniProtKB-KW"/>
</dbReference>
<evidence type="ECO:0000256" key="4">
    <source>
        <dbReference type="ARBA" id="ARBA00022741"/>
    </source>
</evidence>
<dbReference type="PROSITE" id="PS00445">
    <property type="entry name" value="FGGY_KINASES_2"/>
    <property type="match status" value="1"/>
</dbReference>
<dbReference type="EC" id="2.7.1.17" evidence="8 10"/>
<evidence type="ECO:0000259" key="12">
    <source>
        <dbReference type="Pfam" id="PF02782"/>
    </source>
</evidence>
<dbReference type="GO" id="GO:0005524">
    <property type="term" value="F:ATP binding"/>
    <property type="evidence" value="ECO:0007669"/>
    <property type="project" value="UniProtKB-UniRule"/>
</dbReference>
<dbReference type="Pfam" id="PF00370">
    <property type="entry name" value="FGGY_N"/>
    <property type="match status" value="1"/>
</dbReference>
<dbReference type="SUPFAM" id="SSF53067">
    <property type="entry name" value="Actin-like ATPase domain"/>
    <property type="match status" value="2"/>
</dbReference>
<dbReference type="InterPro" id="IPR018485">
    <property type="entry name" value="FGGY_C"/>
</dbReference>
<dbReference type="KEGG" id="qdo:H9Q78_06880"/>
<dbReference type="InterPro" id="IPR018483">
    <property type="entry name" value="Carb_kinase_FGGY_CS"/>
</dbReference>
<reference evidence="13 14" key="1">
    <citation type="submission" date="2020-08" db="EMBL/GenBank/DDBJ databases">
        <authorList>
            <person name="Liu C."/>
            <person name="Sun Q."/>
        </authorList>
    </citation>
    <scope>NUCLEOTIDE SEQUENCE [LARGE SCALE GENOMIC DNA]</scope>
    <source>
        <strain evidence="13 14">NSJ-38</strain>
    </source>
</reference>
<feature type="domain" description="Carbohydrate kinase FGGY N-terminal" evidence="11">
    <location>
        <begin position="3"/>
        <end position="247"/>
    </location>
</feature>
<dbReference type="EMBL" id="CP060634">
    <property type="protein sequence ID" value="QNM06826.1"/>
    <property type="molecule type" value="Genomic_DNA"/>
</dbReference>
<accession>A0A7G9G7P4</accession>
<sequence length="501" mass="54214">MAYLMGIDLGTSSLKTIIIDEAGNVKAVSARPYQFASPCGGYAEHDPREWWKACCETVKEALAACGAPASSVKGVSFSGQMHGAVLLDKDYQVIRPAILHCDARSAVQVEEIKAALGMDRVRELIMNPVYTGFLLPSLMWVRDNEPENYEKVRHVFLPKDYLKFRMTGEVSSDYSDASATLAFDIKRNCWSEEILSAVDVPMDFFPRCYGTDEAAGTVCEAASRETGLSTSTVVVAGGGDQVMQGIGNGITQAGSATSNIGTSGQVSFQSDVPIMNPALSTNTFCGYKKGRWFTMGAIMNAGLSLKWFNSLFETADFNQINEQVAKVRPGSGGVIFLPYLNGERTPHVNPNLSGMFLGVNLNTGRPEMTRAVMEGVAFALYQCIEVCGNLGLKADNMVASGGGARSGPWLQIQADIFNIPLKVADTEEQAGLGSAIAAGVGAGVYRDIEEGCRAVVKYKDMLVVPNAAAHEAYEEYYQLYKDTYEAGRDVLQRVTLMGRRQ</sequence>
<comment type="catalytic activity">
    <reaction evidence="8 10">
        <text>D-xylulose + ATP = D-xylulose 5-phosphate + ADP + H(+)</text>
        <dbReference type="Rhea" id="RHEA:10964"/>
        <dbReference type="ChEBI" id="CHEBI:15378"/>
        <dbReference type="ChEBI" id="CHEBI:17140"/>
        <dbReference type="ChEBI" id="CHEBI:30616"/>
        <dbReference type="ChEBI" id="CHEBI:57737"/>
        <dbReference type="ChEBI" id="CHEBI:456216"/>
        <dbReference type="EC" id="2.7.1.17"/>
    </reaction>
</comment>
<feature type="binding site" evidence="8">
    <location>
        <begin position="81"/>
        <end position="82"/>
    </location>
    <ligand>
        <name>substrate</name>
    </ligand>
</feature>
<gene>
    <name evidence="8 10 13" type="primary">xylB</name>
    <name evidence="13" type="ORF">H9Q78_06880</name>
</gene>
<dbReference type="GO" id="GO:0004856">
    <property type="term" value="F:D-xylulokinase activity"/>
    <property type="evidence" value="ECO:0007669"/>
    <property type="project" value="UniProtKB-UniRule"/>
</dbReference>
<evidence type="ECO:0000256" key="2">
    <source>
        <dbReference type="ARBA" id="ARBA00022629"/>
    </source>
</evidence>
<dbReference type="PANTHER" id="PTHR43095:SF5">
    <property type="entry name" value="XYLULOSE KINASE"/>
    <property type="match status" value="1"/>
</dbReference>
<dbReference type="InterPro" id="IPR018484">
    <property type="entry name" value="FGGY_N"/>
</dbReference>
<dbReference type="PANTHER" id="PTHR43095">
    <property type="entry name" value="SUGAR KINASE"/>
    <property type="match status" value="1"/>
</dbReference>
<keyword evidence="4 8" id="KW-0547">Nucleotide-binding</keyword>
<proteinExistence type="inferred from homology"/>
<dbReference type="NCBIfam" id="TIGR01312">
    <property type="entry name" value="XylB"/>
    <property type="match status" value="1"/>
</dbReference>
<dbReference type="GO" id="GO:0005998">
    <property type="term" value="P:xylulose catabolic process"/>
    <property type="evidence" value="ECO:0007669"/>
    <property type="project" value="UniProtKB-UniRule"/>
</dbReference>
<dbReference type="CDD" id="cd07808">
    <property type="entry name" value="ASKHA_NBD_FGGY_EcXK-like"/>
    <property type="match status" value="1"/>
</dbReference>
<dbReference type="RefSeq" id="WP_249304553.1">
    <property type="nucleotide sequence ID" value="NZ_CP060634.1"/>
</dbReference>
<evidence type="ECO:0000256" key="10">
    <source>
        <dbReference type="RuleBase" id="RU364073"/>
    </source>
</evidence>
<evidence type="ECO:0000256" key="1">
    <source>
        <dbReference type="ARBA" id="ARBA00009156"/>
    </source>
</evidence>
<comment type="function">
    <text evidence="8">Catalyzes the phosphorylation of D-xylulose to D-xylulose 5-phosphate.</text>
</comment>
<dbReference type="InterPro" id="IPR043129">
    <property type="entry name" value="ATPase_NBD"/>
</dbReference>
<comment type="similarity">
    <text evidence="1 8 9">Belongs to the FGGY kinase family.</text>
</comment>
<evidence type="ECO:0000256" key="6">
    <source>
        <dbReference type="ARBA" id="ARBA00022840"/>
    </source>
</evidence>
<evidence type="ECO:0000256" key="8">
    <source>
        <dbReference type="HAMAP-Rule" id="MF_02220"/>
    </source>
</evidence>
<dbReference type="Gene3D" id="3.30.420.40">
    <property type="match status" value="2"/>
</dbReference>
<dbReference type="InterPro" id="IPR006000">
    <property type="entry name" value="Xylulokinase"/>
</dbReference>
<keyword evidence="14" id="KW-1185">Reference proteome</keyword>
<keyword evidence="3 8" id="KW-0808">Transferase</keyword>
<keyword evidence="2 8" id="KW-0859">Xylose metabolism</keyword>
<dbReference type="InterPro" id="IPR000577">
    <property type="entry name" value="Carb_kinase_FGGY"/>
</dbReference>
<dbReference type="InterPro" id="IPR050406">
    <property type="entry name" value="FGGY_Carb_Kinase"/>
</dbReference>
<organism evidence="13 14">
    <name type="scientific">Qiania dongpingensis</name>
    <dbReference type="NCBI Taxonomy" id="2763669"/>
    <lineage>
        <taxon>Bacteria</taxon>
        <taxon>Bacillati</taxon>
        <taxon>Bacillota</taxon>
        <taxon>Clostridia</taxon>
        <taxon>Lachnospirales</taxon>
        <taxon>Lachnospiraceae</taxon>
        <taxon>Qiania</taxon>
    </lineage>
</organism>
<evidence type="ECO:0000313" key="14">
    <source>
        <dbReference type="Proteomes" id="UP000515823"/>
    </source>
</evidence>
<dbReference type="Pfam" id="PF02782">
    <property type="entry name" value="FGGY_C"/>
    <property type="match status" value="1"/>
</dbReference>
<keyword evidence="6 8" id="KW-0067">ATP-binding</keyword>
<evidence type="ECO:0000256" key="7">
    <source>
        <dbReference type="ARBA" id="ARBA00023277"/>
    </source>
</evidence>
<keyword evidence="5 8" id="KW-0418">Kinase</keyword>
<evidence type="ECO:0000256" key="9">
    <source>
        <dbReference type="RuleBase" id="RU003733"/>
    </source>
</evidence>
<keyword evidence="7 8" id="KW-0119">Carbohydrate metabolism</keyword>